<dbReference type="OrthoDB" id="680378at2"/>
<protein>
    <submittedName>
        <fullName evidence="1">Uncharacterized protein</fullName>
    </submittedName>
</protein>
<proteinExistence type="predicted"/>
<evidence type="ECO:0000313" key="1">
    <source>
        <dbReference type="EMBL" id="RBL93332.1"/>
    </source>
</evidence>
<sequence>MENKQIQKYQEFLRTALLIDQTSLVDSILKPTSNPQRDYLIQNSTGFSVTLSNGELVGTKSLLEEIIADYESVIKDKQAKQHEHLAWSELGTLQQEIRTLETDLALLEKAVFHERYVYHWLYVPFWLAKELVSFGQVLLNCEGCHFWGITAISGDNSRNSVLKSLFDELTDL</sequence>
<comment type="caution">
    <text evidence="1">The sequence shown here is derived from an EMBL/GenBank/DDBJ whole genome shotgun (WGS) entry which is preliminary data.</text>
</comment>
<dbReference type="Proteomes" id="UP000253410">
    <property type="component" value="Unassembled WGS sequence"/>
</dbReference>
<accession>A0A365Y416</accession>
<organism evidence="1 2">
    <name type="scientific">Chitinophaga flava</name>
    <dbReference type="NCBI Taxonomy" id="2259036"/>
    <lineage>
        <taxon>Bacteria</taxon>
        <taxon>Pseudomonadati</taxon>
        <taxon>Bacteroidota</taxon>
        <taxon>Chitinophagia</taxon>
        <taxon>Chitinophagales</taxon>
        <taxon>Chitinophagaceae</taxon>
        <taxon>Chitinophaga</taxon>
    </lineage>
</organism>
<gene>
    <name evidence="1" type="ORF">DF182_12465</name>
</gene>
<keyword evidence="2" id="KW-1185">Reference proteome</keyword>
<reference evidence="1 2" key="1">
    <citation type="submission" date="2018-05" db="EMBL/GenBank/DDBJ databases">
        <title>Chitinophaga sp. K3CV102501T nov., isolated from isolated from a monsoon evergreen broad-leaved forest soil.</title>
        <authorList>
            <person name="Lv Y."/>
        </authorList>
    </citation>
    <scope>NUCLEOTIDE SEQUENCE [LARGE SCALE GENOMIC DNA]</scope>
    <source>
        <strain evidence="1 2">GDMCC 1.1325</strain>
    </source>
</reference>
<dbReference type="AlphaFoldDB" id="A0A365Y416"/>
<name>A0A365Y416_9BACT</name>
<evidence type="ECO:0000313" key="2">
    <source>
        <dbReference type="Proteomes" id="UP000253410"/>
    </source>
</evidence>
<dbReference type="EMBL" id="QFFJ01000001">
    <property type="protein sequence ID" value="RBL93332.1"/>
    <property type="molecule type" value="Genomic_DNA"/>
</dbReference>
<dbReference type="RefSeq" id="WP_113615929.1">
    <property type="nucleotide sequence ID" value="NZ_QFFJ01000001.1"/>
</dbReference>